<comment type="function">
    <text evidence="7 8">DNA-dependent RNA polymerase catalyzes the transcription of DNA into RNA using the four ribonucleoside triphosphates as substrates. Specific core component of RNA polymerase III which synthesizes small RNAs, such as 5S rRNA and tRNAs.</text>
</comment>
<comment type="subunit">
    <text evidence="3 8">Component of the RNA polymerase III (Pol III) complex consisting of 17 subunits.</text>
</comment>
<dbReference type="GO" id="GO:0006351">
    <property type="term" value="P:DNA-templated transcription"/>
    <property type="evidence" value="ECO:0007669"/>
    <property type="project" value="InterPro"/>
</dbReference>
<feature type="region of interest" description="Disordered" evidence="9">
    <location>
        <begin position="362"/>
        <end position="411"/>
    </location>
</feature>
<dbReference type="InterPro" id="IPR036388">
    <property type="entry name" value="WH-like_DNA-bd_sf"/>
</dbReference>
<dbReference type="InterPro" id="IPR013197">
    <property type="entry name" value="RNA_pol_III_RPC82-rel_HTH"/>
</dbReference>
<evidence type="ECO:0000256" key="7">
    <source>
        <dbReference type="ARBA" id="ARBA00025127"/>
    </source>
</evidence>
<dbReference type="AlphaFoldDB" id="A0A3N4I9A9"/>
<evidence type="ECO:0000256" key="1">
    <source>
        <dbReference type="ARBA" id="ARBA00004123"/>
    </source>
</evidence>
<keyword evidence="5 8" id="KW-0804">Transcription</keyword>
<organism evidence="13 14">
    <name type="scientific">Ascobolus immersus RN42</name>
    <dbReference type="NCBI Taxonomy" id="1160509"/>
    <lineage>
        <taxon>Eukaryota</taxon>
        <taxon>Fungi</taxon>
        <taxon>Dikarya</taxon>
        <taxon>Ascomycota</taxon>
        <taxon>Pezizomycotina</taxon>
        <taxon>Pezizomycetes</taxon>
        <taxon>Pezizales</taxon>
        <taxon>Ascobolaceae</taxon>
        <taxon>Ascobolus</taxon>
    </lineage>
</organism>
<evidence type="ECO:0000259" key="12">
    <source>
        <dbReference type="Pfam" id="PF22536"/>
    </source>
</evidence>
<evidence type="ECO:0000259" key="10">
    <source>
        <dbReference type="Pfam" id="PF05645"/>
    </source>
</evidence>
<dbReference type="GO" id="GO:0005666">
    <property type="term" value="C:RNA polymerase III complex"/>
    <property type="evidence" value="ECO:0007669"/>
    <property type="project" value="UniProtKB-UniRule"/>
</dbReference>
<keyword evidence="4 8" id="KW-0240">DNA-directed RNA polymerase</keyword>
<dbReference type="PANTHER" id="PTHR12949">
    <property type="entry name" value="RNA POLYMERASE III DNA DIRECTED -RELATED"/>
    <property type="match status" value="1"/>
</dbReference>
<feature type="domain" description="DNA-directed RNA polymerase III subunit RPC3 winged-helix" evidence="12">
    <location>
        <begin position="464"/>
        <end position="539"/>
    </location>
</feature>
<dbReference type="OrthoDB" id="272392at2759"/>
<protein>
    <recommendedName>
        <fullName evidence="8">DNA-directed RNA polymerase III subunit RPC3</fullName>
        <shortName evidence="8">RNA polymerase III subunit C3</shortName>
    </recommendedName>
</protein>
<comment type="subcellular location">
    <subcellularLocation>
        <location evidence="1 8">Nucleus</location>
    </subcellularLocation>
</comment>
<evidence type="ECO:0000256" key="9">
    <source>
        <dbReference type="SAM" id="MobiDB-lite"/>
    </source>
</evidence>
<feature type="compositionally biased region" description="Acidic residues" evidence="9">
    <location>
        <begin position="381"/>
        <end position="407"/>
    </location>
</feature>
<evidence type="ECO:0000256" key="6">
    <source>
        <dbReference type="ARBA" id="ARBA00023242"/>
    </source>
</evidence>
<gene>
    <name evidence="13" type="ORF">BJ508DRAFT_414900</name>
</gene>
<dbReference type="EMBL" id="ML119681">
    <property type="protein sequence ID" value="RPA81248.1"/>
    <property type="molecule type" value="Genomic_DNA"/>
</dbReference>
<dbReference type="InterPro" id="IPR039748">
    <property type="entry name" value="RPC3"/>
</dbReference>
<dbReference type="Proteomes" id="UP000275078">
    <property type="component" value="Unassembled WGS sequence"/>
</dbReference>
<proteinExistence type="inferred from homology"/>
<dbReference type="Gene3D" id="1.10.10.10">
    <property type="entry name" value="Winged helix-like DNA-binding domain superfamily/Winged helix DNA-binding domain"/>
    <property type="match status" value="4"/>
</dbReference>
<keyword evidence="6 8" id="KW-0539">Nucleus</keyword>
<dbReference type="Pfam" id="PF22536">
    <property type="entry name" value="WHD_POLR3C"/>
    <property type="match status" value="1"/>
</dbReference>
<evidence type="ECO:0000256" key="8">
    <source>
        <dbReference type="RuleBase" id="RU367076"/>
    </source>
</evidence>
<feature type="domain" description="RNA polymerase III subunit RPC82-related helix-turn-helix" evidence="11">
    <location>
        <begin position="8"/>
        <end position="64"/>
    </location>
</feature>
<evidence type="ECO:0000313" key="14">
    <source>
        <dbReference type="Proteomes" id="UP000275078"/>
    </source>
</evidence>
<keyword evidence="14" id="KW-1185">Reference proteome</keyword>
<dbReference type="InterPro" id="IPR055207">
    <property type="entry name" value="POLR3C_WHD"/>
</dbReference>
<evidence type="ECO:0000259" key="11">
    <source>
        <dbReference type="Pfam" id="PF08221"/>
    </source>
</evidence>
<evidence type="ECO:0000256" key="2">
    <source>
        <dbReference type="ARBA" id="ARBA00006835"/>
    </source>
</evidence>
<dbReference type="STRING" id="1160509.A0A3N4I9A9"/>
<sequence length="627" mass="71896">MSQKNSAELCTLLVKEIYGDVSSKVTQVLLQFGRLPLPLIVRYSKLPEKIVKQTLVVLIQQHLVCHALQKEGQRMVTYYECDWLRMYYLLESGRIIQVTEERYGEEGASIINNFLQLGHARVSDFLAAYGTSTLRQARVNGAVNENLKIAAINTLKAKLGELYKARFLVQVKEQHMRPHTDLVNDIKADLRRQFSKETAVESRLNKLILEHLPQRLRDIEVGDVSPMSGMKRKGGGAPEIQIRPIKRQKKAADLSYIGVGLGDDDDEYEIDEEIVLRVNYDKFLVLFRNDELVALAKDRMGETTSLVYREVLKAMESKVLKCRDPMMELSEEQGKKLKVSTLELSRTFPDSIELEGTIADAPKAKGLNGSSSKSKKRKVESDEEPDAMDLDSDDDDFDISEDEDEDDMNPKAKLKKRRMAIMKQHLELLAQSSIKFVRLESTKGAGEWSVNYKELMAYMRQLEIEKIVEERFGIKATRLLRICDEKGKLEEKQLAAAALTTDKDIRAELGRLHAAGHLFLQELPRTADRAASRTVYLWYFDREKARQSVLHDIYKGMSRAIQRIESEAALRSTLIAKVNRTDIAEGEEGSVLSTTERKEWERWRQIQAHMWAQVERMDRQVLILRDF</sequence>
<dbReference type="InterPro" id="IPR008806">
    <property type="entry name" value="RNA_pol_III_Rpc82_C"/>
</dbReference>
<evidence type="ECO:0000256" key="5">
    <source>
        <dbReference type="ARBA" id="ARBA00023163"/>
    </source>
</evidence>
<name>A0A3N4I9A9_ASCIM</name>
<evidence type="ECO:0000313" key="13">
    <source>
        <dbReference type="EMBL" id="RPA81248.1"/>
    </source>
</evidence>
<dbReference type="GO" id="GO:0003697">
    <property type="term" value="F:single-stranded DNA binding"/>
    <property type="evidence" value="ECO:0007669"/>
    <property type="project" value="UniProtKB-UniRule"/>
</dbReference>
<feature type="domain" description="RNA polymerase III Rpc82 C -terminal" evidence="10">
    <location>
        <begin position="159"/>
        <end position="458"/>
    </location>
</feature>
<dbReference type="PANTHER" id="PTHR12949:SF0">
    <property type="entry name" value="DNA-DIRECTED RNA POLYMERASE III SUBUNIT RPC3"/>
    <property type="match status" value="1"/>
</dbReference>
<evidence type="ECO:0000256" key="4">
    <source>
        <dbReference type="ARBA" id="ARBA00022478"/>
    </source>
</evidence>
<reference evidence="13 14" key="1">
    <citation type="journal article" date="2018" name="Nat. Ecol. Evol.">
        <title>Pezizomycetes genomes reveal the molecular basis of ectomycorrhizal truffle lifestyle.</title>
        <authorList>
            <person name="Murat C."/>
            <person name="Payen T."/>
            <person name="Noel B."/>
            <person name="Kuo A."/>
            <person name="Morin E."/>
            <person name="Chen J."/>
            <person name="Kohler A."/>
            <person name="Krizsan K."/>
            <person name="Balestrini R."/>
            <person name="Da Silva C."/>
            <person name="Montanini B."/>
            <person name="Hainaut M."/>
            <person name="Levati E."/>
            <person name="Barry K.W."/>
            <person name="Belfiori B."/>
            <person name="Cichocki N."/>
            <person name="Clum A."/>
            <person name="Dockter R.B."/>
            <person name="Fauchery L."/>
            <person name="Guy J."/>
            <person name="Iotti M."/>
            <person name="Le Tacon F."/>
            <person name="Lindquist E.A."/>
            <person name="Lipzen A."/>
            <person name="Malagnac F."/>
            <person name="Mello A."/>
            <person name="Molinier V."/>
            <person name="Miyauchi S."/>
            <person name="Poulain J."/>
            <person name="Riccioni C."/>
            <person name="Rubini A."/>
            <person name="Sitrit Y."/>
            <person name="Splivallo R."/>
            <person name="Traeger S."/>
            <person name="Wang M."/>
            <person name="Zifcakova L."/>
            <person name="Wipf D."/>
            <person name="Zambonelli A."/>
            <person name="Paolocci F."/>
            <person name="Nowrousian M."/>
            <person name="Ottonello S."/>
            <person name="Baldrian P."/>
            <person name="Spatafora J.W."/>
            <person name="Henrissat B."/>
            <person name="Nagy L.G."/>
            <person name="Aury J.M."/>
            <person name="Wincker P."/>
            <person name="Grigoriev I.V."/>
            <person name="Bonfante P."/>
            <person name="Martin F.M."/>
        </authorList>
    </citation>
    <scope>NUCLEOTIDE SEQUENCE [LARGE SCALE GENOMIC DNA]</scope>
    <source>
        <strain evidence="13 14">RN42</strain>
    </source>
</reference>
<comment type="similarity">
    <text evidence="2 8">Belongs to the RNA polymerase beta chain family.</text>
</comment>
<dbReference type="Pfam" id="PF08221">
    <property type="entry name" value="HTH_9"/>
    <property type="match status" value="1"/>
</dbReference>
<evidence type="ECO:0000256" key="3">
    <source>
        <dbReference type="ARBA" id="ARBA00011206"/>
    </source>
</evidence>
<dbReference type="Pfam" id="PF05645">
    <property type="entry name" value="RNA_pol_Rpc82"/>
    <property type="match status" value="1"/>
</dbReference>
<accession>A0A3N4I9A9</accession>